<organism evidence="3 4">
    <name type="scientific">Chryseolinea lacunae</name>
    <dbReference type="NCBI Taxonomy" id="2801331"/>
    <lineage>
        <taxon>Bacteria</taxon>
        <taxon>Pseudomonadati</taxon>
        <taxon>Bacteroidota</taxon>
        <taxon>Cytophagia</taxon>
        <taxon>Cytophagales</taxon>
        <taxon>Fulvivirgaceae</taxon>
        <taxon>Chryseolinea</taxon>
    </lineage>
</organism>
<proteinExistence type="predicted"/>
<dbReference type="RefSeq" id="WP_202011773.1">
    <property type="nucleotide sequence ID" value="NZ_JAERRB010000005.1"/>
</dbReference>
<feature type="region of interest" description="Disordered" evidence="1">
    <location>
        <begin position="23"/>
        <end position="69"/>
    </location>
</feature>
<feature type="compositionally biased region" description="Basic and acidic residues" evidence="1">
    <location>
        <begin position="27"/>
        <end position="46"/>
    </location>
</feature>
<evidence type="ECO:0008006" key="5">
    <source>
        <dbReference type="Google" id="ProtNLM"/>
    </source>
</evidence>
<protein>
    <recommendedName>
        <fullName evidence="5">PepSY domain-containing protein</fullName>
    </recommendedName>
</protein>
<name>A0ABS1KU41_9BACT</name>
<reference evidence="3 4" key="1">
    <citation type="submission" date="2021-01" db="EMBL/GenBank/DDBJ databases">
        <title>Chryseolinea sp. Jin1 Genome sequencing and assembly.</title>
        <authorList>
            <person name="Kim I."/>
        </authorList>
    </citation>
    <scope>NUCLEOTIDE SEQUENCE [LARGE SCALE GENOMIC DNA]</scope>
    <source>
        <strain evidence="3 4">Jin1</strain>
    </source>
</reference>
<dbReference type="EMBL" id="JAERRB010000005">
    <property type="protein sequence ID" value="MBL0742979.1"/>
    <property type="molecule type" value="Genomic_DNA"/>
</dbReference>
<gene>
    <name evidence="3" type="ORF">JI741_17250</name>
</gene>
<evidence type="ECO:0000256" key="1">
    <source>
        <dbReference type="SAM" id="MobiDB-lite"/>
    </source>
</evidence>
<feature type="chain" id="PRO_5046857008" description="PepSY domain-containing protein" evidence="2">
    <location>
        <begin position="20"/>
        <end position="122"/>
    </location>
</feature>
<keyword evidence="4" id="KW-1185">Reference proteome</keyword>
<evidence type="ECO:0000313" key="3">
    <source>
        <dbReference type="EMBL" id="MBL0742979.1"/>
    </source>
</evidence>
<comment type="caution">
    <text evidence="3">The sequence shown here is derived from an EMBL/GenBank/DDBJ whole genome shotgun (WGS) entry which is preliminary data.</text>
</comment>
<accession>A0ABS1KU41</accession>
<evidence type="ECO:0000256" key="2">
    <source>
        <dbReference type="SAM" id="SignalP"/>
    </source>
</evidence>
<feature type="signal peptide" evidence="2">
    <location>
        <begin position="1"/>
        <end position="19"/>
    </location>
</feature>
<evidence type="ECO:0000313" key="4">
    <source>
        <dbReference type="Proteomes" id="UP000613030"/>
    </source>
</evidence>
<keyword evidence="2" id="KW-0732">Signal</keyword>
<sequence>MKLSLLLIAGSLFATTSYAQLASNVKQNEKSPKENSDRMERTHSDDIASEDEAEYSSRTRIKANEAPESLRKTLQGAEYKGWENAHLFRRAGNGGYILEIYTRGEVHSYRFNNAGKMTRHTR</sequence>
<dbReference type="Proteomes" id="UP000613030">
    <property type="component" value="Unassembled WGS sequence"/>
</dbReference>